<proteinExistence type="predicted"/>
<sequence>MLVETASYRVKIVMLRTRPEFTHPQPFSPRGPAAAGIESTARTAVGLMRMPSHCPAIHPVIASPQAKDLSSGPRVGPATAASFVRRFPNSESDSSPAGSE</sequence>
<evidence type="ECO:0000313" key="1">
    <source>
        <dbReference type="EMBL" id="CAA9582753.1"/>
    </source>
</evidence>
<dbReference type="AlphaFoldDB" id="A0A6J4VN53"/>
<gene>
    <name evidence="1" type="ORF">AVDCRST_MAG59-5011</name>
</gene>
<protein>
    <submittedName>
        <fullName evidence="1">Uncharacterized protein</fullName>
    </submittedName>
</protein>
<dbReference type="EMBL" id="CADCWF010000357">
    <property type="protein sequence ID" value="CAA9582753.1"/>
    <property type="molecule type" value="Genomic_DNA"/>
</dbReference>
<accession>A0A6J4VN53</accession>
<organism evidence="1">
    <name type="scientific">uncultured Thermomicrobiales bacterium</name>
    <dbReference type="NCBI Taxonomy" id="1645740"/>
    <lineage>
        <taxon>Bacteria</taxon>
        <taxon>Pseudomonadati</taxon>
        <taxon>Thermomicrobiota</taxon>
        <taxon>Thermomicrobia</taxon>
        <taxon>Thermomicrobiales</taxon>
        <taxon>environmental samples</taxon>
    </lineage>
</organism>
<reference evidence="1" key="1">
    <citation type="submission" date="2020-02" db="EMBL/GenBank/DDBJ databases">
        <authorList>
            <person name="Meier V. D."/>
        </authorList>
    </citation>
    <scope>NUCLEOTIDE SEQUENCE</scope>
    <source>
        <strain evidence="1">AVDCRST_MAG59</strain>
    </source>
</reference>
<name>A0A6J4VN53_9BACT</name>